<dbReference type="GO" id="GO:0005829">
    <property type="term" value="C:cytosol"/>
    <property type="evidence" value="ECO:0007669"/>
    <property type="project" value="TreeGrafter"/>
</dbReference>
<keyword evidence="4" id="KW-0804">Transcription</keyword>
<keyword evidence="2" id="KW-0805">Transcription regulation</keyword>
<dbReference type="Proteomes" id="UP000076405">
    <property type="component" value="Chromosome"/>
</dbReference>
<evidence type="ECO:0000256" key="2">
    <source>
        <dbReference type="ARBA" id="ARBA00023015"/>
    </source>
</evidence>
<evidence type="ECO:0000259" key="5">
    <source>
        <dbReference type="PROSITE" id="PS50931"/>
    </source>
</evidence>
<dbReference type="SUPFAM" id="SSF53850">
    <property type="entry name" value="Periplasmic binding protein-like II"/>
    <property type="match status" value="1"/>
</dbReference>
<dbReference type="InterPro" id="IPR036390">
    <property type="entry name" value="WH_DNA-bd_sf"/>
</dbReference>
<dbReference type="AlphaFoldDB" id="A0A0R2HUR1"/>
<dbReference type="InterPro" id="IPR036388">
    <property type="entry name" value="WH-like_DNA-bd_sf"/>
</dbReference>
<dbReference type="Pfam" id="PF03466">
    <property type="entry name" value="LysR_substrate"/>
    <property type="match status" value="1"/>
</dbReference>
<feature type="domain" description="HTH lysR-type" evidence="5">
    <location>
        <begin position="1"/>
        <end position="59"/>
    </location>
</feature>
<sequence length="303" mass="34804">MTIDDLKDFVTLYQTRNVSDAAVELMMTQSALSKRIQAMENELATKLISTKNKRHLVITESGEVFFRYAKTILTQYGLLTNELAEYRELKKGTLHIGSVPVMSQYGLMEKTSQFMADYPQINIRLEELEGEELLEMLQTKQLDLGILRNMQSQLLNKSQFQFIDIDQDELKIILPITHPLAKQKRISMNNLRDIEVVSLNPGSGIYEQVGNLYQQAGFTPNIRFTSTHIETLLGIIAKSERVTFLFEKSAEPFMTDQFVSRSFETPIYNKLQLVYPQGELTQAGRRFVGYMEVSGTKRLKHKN</sequence>
<accession>A0A0R2HUR1</accession>
<dbReference type="InterPro" id="IPR000847">
    <property type="entry name" value="LysR_HTH_N"/>
</dbReference>
<evidence type="ECO:0000313" key="9">
    <source>
        <dbReference type="Proteomes" id="UP000076405"/>
    </source>
</evidence>
<proteinExistence type="inferred from homology"/>
<dbReference type="Proteomes" id="UP000076244">
    <property type="component" value="Chromosome"/>
</dbReference>
<reference evidence="8 9" key="1">
    <citation type="journal article" date="2016" name="PLoS ONE">
        <title>The Identification of Novel Diagnostic Marker Genes for the Detection of Beer Spoiling Pediococcus damnosus Strains Using the BlAst Diagnostic Gene findEr.</title>
        <authorList>
            <person name="Behr J."/>
            <person name="Geissler A.J."/>
            <person name="Schmid J."/>
            <person name="Zehe A."/>
            <person name="Vogel R.F."/>
        </authorList>
    </citation>
    <scope>NUCLEOTIDE SEQUENCE [LARGE SCALE GENOMIC DNA]</scope>
    <source>
        <strain evidence="6 9">TMW 2.1533</strain>
        <strain evidence="7 8">TMW 2.1535</strain>
    </source>
</reference>
<evidence type="ECO:0000313" key="8">
    <source>
        <dbReference type="Proteomes" id="UP000076244"/>
    </source>
</evidence>
<dbReference type="EMBL" id="CP012288">
    <property type="protein sequence ID" value="AMV67247.1"/>
    <property type="molecule type" value="Genomic_DNA"/>
</dbReference>
<organism evidence="6 9">
    <name type="scientific">Pediococcus damnosus</name>
    <dbReference type="NCBI Taxonomy" id="51663"/>
    <lineage>
        <taxon>Bacteria</taxon>
        <taxon>Bacillati</taxon>
        <taxon>Bacillota</taxon>
        <taxon>Bacilli</taxon>
        <taxon>Lactobacillales</taxon>
        <taxon>Lactobacillaceae</taxon>
        <taxon>Pediococcus</taxon>
    </lineage>
</organism>
<dbReference type="GO" id="GO:0003700">
    <property type="term" value="F:DNA-binding transcription factor activity"/>
    <property type="evidence" value="ECO:0007669"/>
    <property type="project" value="InterPro"/>
</dbReference>
<dbReference type="InterPro" id="IPR050950">
    <property type="entry name" value="HTH-type_LysR_regulators"/>
</dbReference>
<dbReference type="PANTHER" id="PTHR30419">
    <property type="entry name" value="HTH-TYPE TRANSCRIPTIONAL REGULATOR YBHD"/>
    <property type="match status" value="1"/>
</dbReference>
<evidence type="ECO:0000313" key="6">
    <source>
        <dbReference type="EMBL" id="AMV62869.1"/>
    </source>
</evidence>
<dbReference type="EMBL" id="CP012275">
    <property type="protein sequence ID" value="AMV62869.1"/>
    <property type="molecule type" value="Genomic_DNA"/>
</dbReference>
<protein>
    <submittedName>
        <fullName evidence="6">LysR family transcriptional regulator YeiE</fullName>
    </submittedName>
</protein>
<dbReference type="RefSeq" id="WP_046872091.1">
    <property type="nucleotide sequence ID" value="NZ_BAAAXI010000190.1"/>
</dbReference>
<keyword evidence="3" id="KW-0238">DNA-binding</keyword>
<evidence type="ECO:0000256" key="1">
    <source>
        <dbReference type="ARBA" id="ARBA00009437"/>
    </source>
</evidence>
<dbReference type="Gene3D" id="3.40.190.290">
    <property type="match status" value="1"/>
</dbReference>
<gene>
    <name evidence="6" type="ORF">ADU70_1383</name>
    <name evidence="7" type="ORF">ADU72_1316</name>
</gene>
<dbReference type="PROSITE" id="PS50931">
    <property type="entry name" value="HTH_LYSR"/>
    <property type="match status" value="1"/>
</dbReference>
<name>A0A0R2HUR1_9LACO</name>
<dbReference type="InterPro" id="IPR005119">
    <property type="entry name" value="LysR_subst-bd"/>
</dbReference>
<dbReference type="CDD" id="cd05466">
    <property type="entry name" value="PBP2_LTTR_substrate"/>
    <property type="match status" value="1"/>
</dbReference>
<dbReference type="GO" id="GO:0003677">
    <property type="term" value="F:DNA binding"/>
    <property type="evidence" value="ECO:0007669"/>
    <property type="project" value="UniProtKB-KW"/>
</dbReference>
<dbReference type="PANTHER" id="PTHR30419:SF28">
    <property type="entry name" value="HTH-TYPE TRANSCRIPTIONAL REGULATOR BSDA"/>
    <property type="match status" value="1"/>
</dbReference>
<dbReference type="SUPFAM" id="SSF46785">
    <property type="entry name" value="Winged helix' DNA-binding domain"/>
    <property type="match status" value="1"/>
</dbReference>
<dbReference type="Gene3D" id="1.10.10.10">
    <property type="entry name" value="Winged helix-like DNA-binding domain superfamily/Winged helix DNA-binding domain"/>
    <property type="match status" value="1"/>
</dbReference>
<evidence type="ECO:0000256" key="4">
    <source>
        <dbReference type="ARBA" id="ARBA00023163"/>
    </source>
</evidence>
<evidence type="ECO:0000256" key="3">
    <source>
        <dbReference type="ARBA" id="ARBA00023125"/>
    </source>
</evidence>
<comment type="similarity">
    <text evidence="1">Belongs to the LysR transcriptional regulatory family.</text>
</comment>
<dbReference type="GeneID" id="57276588"/>
<dbReference type="OrthoDB" id="9803735at2"/>
<dbReference type="Pfam" id="PF00126">
    <property type="entry name" value="HTH_1"/>
    <property type="match status" value="1"/>
</dbReference>
<dbReference type="KEGG" id="pdm:ADU72_1316"/>
<keyword evidence="8" id="KW-1185">Reference proteome</keyword>
<evidence type="ECO:0000313" key="7">
    <source>
        <dbReference type="EMBL" id="AMV67247.1"/>
    </source>
</evidence>